<dbReference type="GO" id="GO:0071555">
    <property type="term" value="P:cell wall organization"/>
    <property type="evidence" value="ECO:0007669"/>
    <property type="project" value="UniProtKB-KW"/>
</dbReference>
<comment type="caution">
    <text evidence="7">The sequence shown here is derived from an EMBL/GenBank/DDBJ whole genome shotgun (WGS) entry which is preliminary data.</text>
</comment>
<dbReference type="InterPro" id="IPR036505">
    <property type="entry name" value="Amidase/PGRP_sf"/>
</dbReference>
<feature type="domain" description="N-acetylmuramoyl-L-alanine amidase" evidence="6">
    <location>
        <begin position="9"/>
        <end position="144"/>
    </location>
</feature>
<evidence type="ECO:0000256" key="4">
    <source>
        <dbReference type="ARBA" id="ARBA00022801"/>
    </source>
</evidence>
<dbReference type="Gene3D" id="1.10.101.10">
    <property type="entry name" value="PGBD-like superfamily/PGBD"/>
    <property type="match status" value="1"/>
</dbReference>
<dbReference type="GO" id="GO:0009254">
    <property type="term" value="P:peptidoglycan turnover"/>
    <property type="evidence" value="ECO:0007669"/>
    <property type="project" value="TreeGrafter"/>
</dbReference>
<dbReference type="SUPFAM" id="SSF55846">
    <property type="entry name" value="N-acetylmuramoyl-L-alanine amidase-like"/>
    <property type="match status" value="1"/>
</dbReference>
<dbReference type="CDD" id="cd06583">
    <property type="entry name" value="PGRP"/>
    <property type="match status" value="1"/>
</dbReference>
<keyword evidence="4" id="KW-0378">Hydrolase</keyword>
<name>A0A2T4I683_9SPHN</name>
<evidence type="ECO:0000256" key="3">
    <source>
        <dbReference type="ARBA" id="ARBA00011901"/>
    </source>
</evidence>
<sequence>MDEIIDCPSPNHDARALPVSILVLHYTGMVDAASAIDWLTRPESKVSSHYVVTEDGQVLRLVDEGRRAWHAGRSHWRGITDVNSASIGIEIVNPGHEYGYRPFPAEQMAALLPLVADIVGRHGIQRPNVVGHSDIAPTRKLDPGELFDWELLARHRLALPRPREGLADPHWTPGGFLLALERFGYDVSDGPAAVRAFQRRFRPELIDGIADGETRAILLSLLLDRERGRE</sequence>
<dbReference type="InterPro" id="IPR051206">
    <property type="entry name" value="NAMLAA_amidase_2"/>
</dbReference>
<comment type="catalytic activity">
    <reaction evidence="1">
        <text>Hydrolyzes the link between N-acetylmuramoyl residues and L-amino acid residues in certain cell-wall glycopeptides.</text>
        <dbReference type="EC" id="3.5.1.28"/>
    </reaction>
</comment>
<dbReference type="SUPFAM" id="SSF47090">
    <property type="entry name" value="PGBD-like"/>
    <property type="match status" value="1"/>
</dbReference>
<keyword evidence="8" id="KW-1185">Reference proteome</keyword>
<dbReference type="RefSeq" id="WP_107393983.1">
    <property type="nucleotide sequence ID" value="NZ_PHHF01000018.1"/>
</dbReference>
<dbReference type="PANTHER" id="PTHR30417:SF1">
    <property type="entry name" value="N-ACETYLMURAMOYL-L-ALANINE AMIDASE AMID"/>
    <property type="match status" value="1"/>
</dbReference>
<evidence type="ECO:0000256" key="2">
    <source>
        <dbReference type="ARBA" id="ARBA00007553"/>
    </source>
</evidence>
<dbReference type="InterPro" id="IPR036365">
    <property type="entry name" value="PGBD-like_sf"/>
</dbReference>
<dbReference type="EC" id="3.5.1.28" evidence="3"/>
<evidence type="ECO:0000256" key="1">
    <source>
        <dbReference type="ARBA" id="ARBA00001561"/>
    </source>
</evidence>
<keyword evidence="5" id="KW-0961">Cell wall biogenesis/degradation</keyword>
<dbReference type="InterPro" id="IPR036366">
    <property type="entry name" value="PGBDSf"/>
</dbReference>
<dbReference type="InterPro" id="IPR002502">
    <property type="entry name" value="Amidase_domain"/>
</dbReference>
<accession>A0A2T4I683</accession>
<dbReference type="Gene3D" id="3.40.80.10">
    <property type="entry name" value="Peptidoglycan recognition protein-like"/>
    <property type="match status" value="1"/>
</dbReference>
<dbReference type="Proteomes" id="UP000241206">
    <property type="component" value="Unassembled WGS sequence"/>
</dbReference>
<evidence type="ECO:0000256" key="5">
    <source>
        <dbReference type="ARBA" id="ARBA00023316"/>
    </source>
</evidence>
<reference evidence="7 8" key="1">
    <citation type="submission" date="2017-11" db="EMBL/GenBank/DDBJ databases">
        <title>Sphingomonas oleivorans sp. nov., isolated from oil-contaminated soil.</title>
        <authorList>
            <person name="Wang L."/>
            <person name="Chen L."/>
        </authorList>
    </citation>
    <scope>NUCLEOTIDE SEQUENCE [LARGE SCALE GENOMIC DNA]</scope>
    <source>
        <strain evidence="7 8">K101</strain>
    </source>
</reference>
<dbReference type="AlphaFoldDB" id="A0A2T4I683"/>
<proteinExistence type="inferred from homology"/>
<dbReference type="GO" id="GO:0019867">
    <property type="term" value="C:outer membrane"/>
    <property type="evidence" value="ECO:0007669"/>
    <property type="project" value="TreeGrafter"/>
</dbReference>
<protein>
    <recommendedName>
        <fullName evidence="3">N-acetylmuramoyl-L-alanine amidase</fullName>
        <ecNumber evidence="3">3.5.1.28</ecNumber>
    </recommendedName>
</protein>
<organism evidence="7 8">
    <name type="scientific">Edaphosphingomonas fennica</name>
    <dbReference type="NCBI Taxonomy" id="114404"/>
    <lineage>
        <taxon>Bacteria</taxon>
        <taxon>Pseudomonadati</taxon>
        <taxon>Pseudomonadota</taxon>
        <taxon>Alphaproteobacteria</taxon>
        <taxon>Sphingomonadales</taxon>
        <taxon>Rhizorhabdaceae</taxon>
        <taxon>Edaphosphingomonas</taxon>
    </lineage>
</organism>
<dbReference type="EMBL" id="PHHF01000018">
    <property type="protein sequence ID" value="PTD26074.1"/>
    <property type="molecule type" value="Genomic_DNA"/>
</dbReference>
<dbReference type="SMART" id="SM00644">
    <property type="entry name" value="Ami_2"/>
    <property type="match status" value="1"/>
</dbReference>
<gene>
    <name evidence="7" type="ORF">CV103_03400</name>
</gene>
<dbReference type="PANTHER" id="PTHR30417">
    <property type="entry name" value="N-ACETYLMURAMOYL-L-ALANINE AMIDASE AMID"/>
    <property type="match status" value="1"/>
</dbReference>
<evidence type="ECO:0000313" key="8">
    <source>
        <dbReference type="Proteomes" id="UP000241206"/>
    </source>
</evidence>
<evidence type="ECO:0000259" key="6">
    <source>
        <dbReference type="SMART" id="SM00644"/>
    </source>
</evidence>
<dbReference type="GO" id="GO:0008745">
    <property type="term" value="F:N-acetylmuramoyl-L-alanine amidase activity"/>
    <property type="evidence" value="ECO:0007669"/>
    <property type="project" value="UniProtKB-EC"/>
</dbReference>
<dbReference type="GO" id="GO:0009253">
    <property type="term" value="P:peptidoglycan catabolic process"/>
    <property type="evidence" value="ECO:0007669"/>
    <property type="project" value="InterPro"/>
</dbReference>
<comment type="similarity">
    <text evidence="2">Belongs to the N-acetylmuramoyl-L-alanine amidase 2 family.</text>
</comment>
<dbReference type="Pfam" id="PF01510">
    <property type="entry name" value="Amidase_2"/>
    <property type="match status" value="1"/>
</dbReference>
<evidence type="ECO:0000313" key="7">
    <source>
        <dbReference type="EMBL" id="PTD26074.1"/>
    </source>
</evidence>